<dbReference type="RefSeq" id="WP_027028634.1">
    <property type="nucleotide sequence ID" value="NZ_CP033367.1"/>
</dbReference>
<organism evidence="2 3">
    <name type="scientific">Mesorhizobium loti R88b</name>
    <dbReference type="NCBI Taxonomy" id="935548"/>
    <lineage>
        <taxon>Bacteria</taxon>
        <taxon>Pseudomonadati</taxon>
        <taxon>Pseudomonadota</taxon>
        <taxon>Alphaproteobacteria</taxon>
        <taxon>Hyphomicrobiales</taxon>
        <taxon>Phyllobacteriaceae</taxon>
        <taxon>Mesorhizobium</taxon>
    </lineage>
</organism>
<feature type="transmembrane region" description="Helical" evidence="1">
    <location>
        <begin position="53"/>
        <end position="71"/>
    </location>
</feature>
<sequence>MATQLPREEIWFAVRWRRLWAVRREGNIAMAKFAGATVVAAFAGMLLAAFVNLFVGIAVFAIGFGLSFWWFKALQRRHTDYSITYDDYFREKNNA</sequence>
<keyword evidence="1" id="KW-1133">Transmembrane helix</keyword>
<dbReference type="AlphaFoldDB" id="A0A6M7WQ48"/>
<reference evidence="2 3" key="1">
    <citation type="submission" date="2018-10" db="EMBL/GenBank/DDBJ databases">
        <authorList>
            <person name="Perry B.J."/>
            <person name="Sullivan J.T."/>
            <person name="Murphy R.J.T."/>
            <person name="Ramsay J.P."/>
            <person name="Ronson C.W."/>
        </authorList>
    </citation>
    <scope>NUCLEOTIDE SEQUENCE [LARGE SCALE GENOMIC DNA]</scope>
    <source>
        <strain evidence="2 3">R88b</strain>
    </source>
</reference>
<name>A0A6M7WQ48_RHILI</name>
<dbReference type="Proteomes" id="UP000503017">
    <property type="component" value="Chromosome"/>
</dbReference>
<protein>
    <submittedName>
        <fullName evidence="2">Uncharacterized protein</fullName>
    </submittedName>
</protein>
<keyword evidence="1" id="KW-0472">Membrane</keyword>
<evidence type="ECO:0000256" key="1">
    <source>
        <dbReference type="SAM" id="Phobius"/>
    </source>
</evidence>
<feature type="transmembrane region" description="Helical" evidence="1">
    <location>
        <begin position="27"/>
        <end position="47"/>
    </location>
</feature>
<accession>A0A6M7WQ48</accession>
<proteinExistence type="predicted"/>
<dbReference type="EMBL" id="CP033367">
    <property type="protein sequence ID" value="QKD04175.1"/>
    <property type="molecule type" value="Genomic_DNA"/>
</dbReference>
<evidence type="ECO:0000313" key="2">
    <source>
        <dbReference type="EMBL" id="QKD04175.1"/>
    </source>
</evidence>
<gene>
    <name evidence="2" type="ORF">EB235_24070</name>
</gene>
<evidence type="ECO:0000313" key="3">
    <source>
        <dbReference type="Proteomes" id="UP000503017"/>
    </source>
</evidence>
<keyword evidence="1" id="KW-0812">Transmembrane</keyword>